<reference evidence="2" key="1">
    <citation type="journal article" date="2023" name="Front. Plant Sci.">
        <title>Chromosomal-level genome assembly of Melastoma candidum provides insights into trichome evolution.</title>
        <authorList>
            <person name="Zhong Y."/>
            <person name="Wu W."/>
            <person name="Sun C."/>
            <person name="Zou P."/>
            <person name="Liu Y."/>
            <person name="Dai S."/>
            <person name="Zhou R."/>
        </authorList>
    </citation>
    <scope>NUCLEOTIDE SEQUENCE [LARGE SCALE GENOMIC DNA]</scope>
</reference>
<gene>
    <name evidence="1" type="ORF">MLD38_000362</name>
</gene>
<evidence type="ECO:0000313" key="2">
    <source>
        <dbReference type="Proteomes" id="UP001057402"/>
    </source>
</evidence>
<name>A0ACB9SIF4_9MYRT</name>
<dbReference type="EMBL" id="CM042880">
    <property type="protein sequence ID" value="KAI4387982.1"/>
    <property type="molecule type" value="Genomic_DNA"/>
</dbReference>
<dbReference type="Proteomes" id="UP001057402">
    <property type="component" value="Chromosome 1"/>
</dbReference>
<protein>
    <submittedName>
        <fullName evidence="1">Uncharacterized protein</fullName>
    </submittedName>
</protein>
<sequence>MTDCAVDMGEAELSDGGRSKPLFCEVEVNVEGKGAGLGSVQGSRRLSRLGLECLGCPRQSLESGELMAPVPVGTEMKKHETSSEGGRTGH</sequence>
<proteinExistence type="predicted"/>
<evidence type="ECO:0000313" key="1">
    <source>
        <dbReference type="EMBL" id="KAI4387982.1"/>
    </source>
</evidence>
<organism evidence="1 2">
    <name type="scientific">Melastoma candidum</name>
    <dbReference type="NCBI Taxonomy" id="119954"/>
    <lineage>
        <taxon>Eukaryota</taxon>
        <taxon>Viridiplantae</taxon>
        <taxon>Streptophyta</taxon>
        <taxon>Embryophyta</taxon>
        <taxon>Tracheophyta</taxon>
        <taxon>Spermatophyta</taxon>
        <taxon>Magnoliopsida</taxon>
        <taxon>eudicotyledons</taxon>
        <taxon>Gunneridae</taxon>
        <taxon>Pentapetalae</taxon>
        <taxon>rosids</taxon>
        <taxon>malvids</taxon>
        <taxon>Myrtales</taxon>
        <taxon>Melastomataceae</taxon>
        <taxon>Melastomatoideae</taxon>
        <taxon>Melastomateae</taxon>
        <taxon>Melastoma</taxon>
    </lineage>
</organism>
<keyword evidence="2" id="KW-1185">Reference proteome</keyword>
<accession>A0ACB9SIF4</accession>
<comment type="caution">
    <text evidence="1">The sequence shown here is derived from an EMBL/GenBank/DDBJ whole genome shotgun (WGS) entry which is preliminary data.</text>
</comment>